<comment type="caution">
    <text evidence="2">The sequence shown here is derived from an EMBL/GenBank/DDBJ whole genome shotgun (WGS) entry which is preliminary data.</text>
</comment>
<dbReference type="EMBL" id="PYMJ01000018">
    <property type="protein sequence ID" value="PSU46868.1"/>
    <property type="molecule type" value="Genomic_DNA"/>
</dbReference>
<dbReference type="PANTHER" id="PTHR43736:SF1">
    <property type="entry name" value="DIHYDRONEOPTERIN TRIPHOSPHATE DIPHOSPHATASE"/>
    <property type="match status" value="1"/>
</dbReference>
<name>A0A2T3JDC6_9GAMM</name>
<dbReference type="GO" id="GO:0003824">
    <property type="term" value="F:catalytic activity"/>
    <property type="evidence" value="ECO:0007669"/>
    <property type="project" value="UniProtKB-ARBA"/>
</dbReference>
<gene>
    <name evidence="2" type="ORF">C9J12_16805</name>
</gene>
<dbReference type="PROSITE" id="PS51462">
    <property type="entry name" value="NUDIX"/>
    <property type="match status" value="1"/>
</dbReference>
<evidence type="ECO:0000259" key="1">
    <source>
        <dbReference type="PROSITE" id="PS51462"/>
    </source>
</evidence>
<sequence>MLKEIDKLAWLYVKDKQVLMARSKGNNIYYLPGGKREVGESDKEALVREIHEELSVELTPDSIEYFNTFKAQADGKAEGVIVKMTCYQAEYKGKIVAASEIEEVSWVNYKDKHKGSAATKLILEHLKENDWID</sequence>
<dbReference type="SUPFAM" id="SSF55811">
    <property type="entry name" value="Nudix"/>
    <property type="match status" value="1"/>
</dbReference>
<dbReference type="InterPro" id="IPR000086">
    <property type="entry name" value="NUDIX_hydrolase_dom"/>
</dbReference>
<proteinExistence type="predicted"/>
<dbReference type="CDD" id="cd04690">
    <property type="entry name" value="NUDIX_Hydrolase"/>
    <property type="match status" value="1"/>
</dbReference>
<feature type="domain" description="Nudix hydrolase" evidence="1">
    <location>
        <begin position="2"/>
        <end position="129"/>
    </location>
</feature>
<protein>
    <submittedName>
        <fullName evidence="2">NUDIX domain-containing protein</fullName>
    </submittedName>
</protein>
<dbReference type="PANTHER" id="PTHR43736">
    <property type="entry name" value="ADP-RIBOSE PYROPHOSPHATASE"/>
    <property type="match status" value="1"/>
</dbReference>
<evidence type="ECO:0000313" key="3">
    <source>
        <dbReference type="Proteomes" id="UP000240987"/>
    </source>
</evidence>
<dbReference type="Pfam" id="PF00293">
    <property type="entry name" value="NUDIX"/>
    <property type="match status" value="1"/>
</dbReference>
<keyword evidence="3" id="KW-1185">Reference proteome</keyword>
<dbReference type="Proteomes" id="UP000240987">
    <property type="component" value="Unassembled WGS sequence"/>
</dbReference>
<dbReference type="OrthoDB" id="9801098at2"/>
<dbReference type="InterPro" id="IPR015797">
    <property type="entry name" value="NUDIX_hydrolase-like_dom_sf"/>
</dbReference>
<accession>A0A2T3JDC6</accession>
<evidence type="ECO:0000313" key="2">
    <source>
        <dbReference type="EMBL" id="PSU46868.1"/>
    </source>
</evidence>
<dbReference type="AlphaFoldDB" id="A0A2T3JDC6"/>
<dbReference type="Gene3D" id="3.90.79.10">
    <property type="entry name" value="Nucleoside Triphosphate Pyrophosphohydrolase"/>
    <property type="match status" value="1"/>
</dbReference>
<organism evidence="2 3">
    <name type="scientific">Photobacterium frigidiphilum</name>
    <dbReference type="NCBI Taxonomy" id="264736"/>
    <lineage>
        <taxon>Bacteria</taxon>
        <taxon>Pseudomonadati</taxon>
        <taxon>Pseudomonadota</taxon>
        <taxon>Gammaproteobacteria</taxon>
        <taxon>Vibrionales</taxon>
        <taxon>Vibrionaceae</taxon>
        <taxon>Photobacterium</taxon>
    </lineage>
</organism>
<reference evidence="2 3" key="1">
    <citation type="submission" date="2018-01" db="EMBL/GenBank/DDBJ databases">
        <title>Whole genome sequencing of Histamine producing bacteria.</title>
        <authorList>
            <person name="Butler K."/>
        </authorList>
    </citation>
    <scope>NUCLEOTIDE SEQUENCE [LARGE SCALE GENOMIC DNA]</scope>
    <source>
        <strain evidence="2 3">JCM 12947</strain>
    </source>
</reference>